<dbReference type="GeneID" id="54423921"/>
<sequence>MRWSVGYDYWSPPYFSIDVTAERSMSFLLFPVQNVTDGPPGFPVAVVYALNDPVVRFSSPSHSPFVSTIRGGLHLLFAIPRCPCLYFLSRSFFSPSALKIPDCILLRIFRDRLFSPRGPATVDQLRPLHAEGRWRGCGPWILLINYKDTGSVRGSRRLECSCFTVLLWPEGCSVGS</sequence>
<proteinExistence type="predicted"/>
<dbReference type="RefSeq" id="XP_033532309.1">
    <property type="nucleotide sequence ID" value="XM_033683351.1"/>
</dbReference>
<reference evidence="1 3" key="1">
    <citation type="submission" date="2020-01" db="EMBL/GenBank/DDBJ databases">
        <authorList>
            <consortium name="DOE Joint Genome Institute"/>
            <person name="Haridas S."/>
            <person name="Albert R."/>
            <person name="Binder M."/>
            <person name="Bloem J."/>
            <person name="Labutti K."/>
            <person name="Salamov A."/>
            <person name="Andreopoulos B."/>
            <person name="Baker S.E."/>
            <person name="Barry K."/>
            <person name="Bills G."/>
            <person name="Bluhm B.H."/>
            <person name="Cannon C."/>
            <person name="Castanera R."/>
            <person name="Culley D.E."/>
            <person name="Daum C."/>
            <person name="Ezra D."/>
            <person name="Gonzalez J.B."/>
            <person name="Henrissat B."/>
            <person name="Kuo A."/>
            <person name="Liang C."/>
            <person name="Lipzen A."/>
            <person name="Lutzoni F."/>
            <person name="Magnuson J."/>
            <person name="Mondo S."/>
            <person name="Nolan M."/>
            <person name="Ohm R."/>
            <person name="Pangilinan J."/>
            <person name="Park H.-J."/>
            <person name="Ramirez L."/>
            <person name="Alfaro M."/>
            <person name="Sun H."/>
            <person name="Tritt A."/>
            <person name="Yoshinaga Y."/>
            <person name="Zwiers L.-H."/>
            <person name="Turgeon B.G."/>
            <person name="Goodwin S.B."/>
            <person name="Spatafora J.W."/>
            <person name="Crous P.W."/>
            <person name="Grigoriev I.V."/>
        </authorList>
    </citation>
    <scope>NUCLEOTIDE SEQUENCE</scope>
    <source>
        <strain evidence="1 3">CBS 781.70</strain>
    </source>
</reference>
<organism evidence="1">
    <name type="scientific">Eremomyces bilateralis CBS 781.70</name>
    <dbReference type="NCBI Taxonomy" id="1392243"/>
    <lineage>
        <taxon>Eukaryota</taxon>
        <taxon>Fungi</taxon>
        <taxon>Dikarya</taxon>
        <taxon>Ascomycota</taxon>
        <taxon>Pezizomycotina</taxon>
        <taxon>Dothideomycetes</taxon>
        <taxon>Dothideomycetes incertae sedis</taxon>
        <taxon>Eremomycetales</taxon>
        <taxon>Eremomycetaceae</taxon>
        <taxon>Eremomyces</taxon>
    </lineage>
</organism>
<dbReference type="EMBL" id="ML975165">
    <property type="protein sequence ID" value="KAF1810678.1"/>
    <property type="molecule type" value="Genomic_DNA"/>
</dbReference>
<keyword evidence="2" id="KW-1185">Reference proteome</keyword>
<evidence type="ECO:0000313" key="2">
    <source>
        <dbReference type="Proteomes" id="UP000504638"/>
    </source>
</evidence>
<evidence type="ECO:0000313" key="1">
    <source>
        <dbReference type="EMBL" id="KAF1810678.1"/>
    </source>
</evidence>
<dbReference type="Proteomes" id="UP000504638">
    <property type="component" value="Unplaced"/>
</dbReference>
<protein>
    <submittedName>
        <fullName evidence="1 3">Uncharacterized protein</fullName>
    </submittedName>
</protein>
<accession>A0A6G1FY40</accession>
<name>A0A6G1FY40_9PEZI</name>
<reference evidence="3" key="2">
    <citation type="submission" date="2020-04" db="EMBL/GenBank/DDBJ databases">
        <authorList>
            <consortium name="NCBI Genome Project"/>
        </authorList>
    </citation>
    <scope>NUCLEOTIDE SEQUENCE</scope>
    <source>
        <strain evidence="3">CBS 781.70</strain>
    </source>
</reference>
<gene>
    <name evidence="1 3" type="ORF">P152DRAFT_93351</name>
</gene>
<reference evidence="3" key="3">
    <citation type="submission" date="2025-04" db="UniProtKB">
        <authorList>
            <consortium name="RefSeq"/>
        </authorList>
    </citation>
    <scope>IDENTIFICATION</scope>
    <source>
        <strain evidence="3">CBS 781.70</strain>
    </source>
</reference>
<evidence type="ECO:0000313" key="3">
    <source>
        <dbReference type="RefSeq" id="XP_033532309.1"/>
    </source>
</evidence>
<dbReference type="AlphaFoldDB" id="A0A6G1FY40"/>